<proteinExistence type="predicted"/>
<protein>
    <submittedName>
        <fullName evidence="1">Uncharacterized protein</fullName>
    </submittedName>
</protein>
<evidence type="ECO:0000313" key="2">
    <source>
        <dbReference type="Proteomes" id="UP001430953"/>
    </source>
</evidence>
<evidence type="ECO:0000313" key="1">
    <source>
        <dbReference type="EMBL" id="KAL0104545.1"/>
    </source>
</evidence>
<name>A0AAW2ENI3_9HYME</name>
<dbReference type="AlphaFoldDB" id="A0AAW2ENI3"/>
<sequence>MYFSEGLMLVKVETRHNGDTRIPRKNLSASLSACGDTDEKIRKRGGWVRRKEIGRAQAGALIVEARAVISRAAESLLALLSLPRHLRVFFRSMPAKFSWQVSCLGIPAGCPVRTRPQESGIIPTPTSLLSFRSYIVCIWFLFLIECAWYSLCLSLFSSEPFGLFLSRAHSIPRTKSLILTRNIPSRVSIDY</sequence>
<gene>
    <name evidence="1" type="ORF">PUN28_017342</name>
</gene>
<dbReference type="EMBL" id="JADYXP020000020">
    <property type="protein sequence ID" value="KAL0104545.1"/>
    <property type="molecule type" value="Genomic_DNA"/>
</dbReference>
<accession>A0AAW2ENI3</accession>
<comment type="caution">
    <text evidence="1">The sequence shown here is derived from an EMBL/GenBank/DDBJ whole genome shotgun (WGS) entry which is preliminary data.</text>
</comment>
<reference evidence="1 2" key="1">
    <citation type="submission" date="2023-03" db="EMBL/GenBank/DDBJ databases">
        <title>High recombination rates correlate with genetic variation in Cardiocondyla obscurior ants.</title>
        <authorList>
            <person name="Errbii M."/>
        </authorList>
    </citation>
    <scope>NUCLEOTIDE SEQUENCE [LARGE SCALE GENOMIC DNA]</scope>
    <source>
        <strain evidence="1">Alpha-2009</strain>
        <tissue evidence="1">Whole body</tissue>
    </source>
</reference>
<dbReference type="Proteomes" id="UP001430953">
    <property type="component" value="Unassembled WGS sequence"/>
</dbReference>
<organism evidence="1 2">
    <name type="scientific">Cardiocondyla obscurior</name>
    <dbReference type="NCBI Taxonomy" id="286306"/>
    <lineage>
        <taxon>Eukaryota</taxon>
        <taxon>Metazoa</taxon>
        <taxon>Ecdysozoa</taxon>
        <taxon>Arthropoda</taxon>
        <taxon>Hexapoda</taxon>
        <taxon>Insecta</taxon>
        <taxon>Pterygota</taxon>
        <taxon>Neoptera</taxon>
        <taxon>Endopterygota</taxon>
        <taxon>Hymenoptera</taxon>
        <taxon>Apocrita</taxon>
        <taxon>Aculeata</taxon>
        <taxon>Formicoidea</taxon>
        <taxon>Formicidae</taxon>
        <taxon>Myrmicinae</taxon>
        <taxon>Cardiocondyla</taxon>
    </lineage>
</organism>
<keyword evidence="2" id="KW-1185">Reference proteome</keyword>